<accession>A0A822Z8A4</accession>
<reference evidence="1 2" key="1">
    <citation type="journal article" date="2020" name="Mol. Biol. Evol.">
        <title>Distinct Expression and Methylation Patterns for Genes with Different Fates following a Single Whole-Genome Duplication in Flowering Plants.</title>
        <authorList>
            <person name="Shi T."/>
            <person name="Rahmani R.S."/>
            <person name="Gugger P.F."/>
            <person name="Wang M."/>
            <person name="Li H."/>
            <person name="Zhang Y."/>
            <person name="Li Z."/>
            <person name="Wang Q."/>
            <person name="Van de Peer Y."/>
            <person name="Marchal K."/>
            <person name="Chen J."/>
        </authorList>
    </citation>
    <scope>NUCLEOTIDE SEQUENCE [LARGE SCALE GENOMIC DNA]</scope>
    <source>
        <tissue evidence="1">Leaf</tissue>
    </source>
</reference>
<name>A0A822Z8A4_NELNU</name>
<keyword evidence="2" id="KW-1185">Reference proteome</keyword>
<sequence length="94" mass="10810">MNLSLYHCYAPPLLSPLTVVQFLFVLSVFLKVLEFECREVVEADFSNLMQVPIQVNKYLAYNDGMRVVEPAKMVSQPPLSDGLLFTNLDRYHQN</sequence>
<proteinExistence type="predicted"/>
<dbReference type="AlphaFoldDB" id="A0A822Z8A4"/>
<organism evidence="1 2">
    <name type="scientific">Nelumbo nucifera</name>
    <name type="common">Sacred lotus</name>
    <dbReference type="NCBI Taxonomy" id="4432"/>
    <lineage>
        <taxon>Eukaryota</taxon>
        <taxon>Viridiplantae</taxon>
        <taxon>Streptophyta</taxon>
        <taxon>Embryophyta</taxon>
        <taxon>Tracheophyta</taxon>
        <taxon>Spermatophyta</taxon>
        <taxon>Magnoliopsida</taxon>
        <taxon>Proteales</taxon>
        <taxon>Nelumbonaceae</taxon>
        <taxon>Nelumbo</taxon>
    </lineage>
</organism>
<protein>
    <submittedName>
        <fullName evidence="1">Uncharacterized protein</fullName>
    </submittedName>
</protein>
<evidence type="ECO:0000313" key="2">
    <source>
        <dbReference type="Proteomes" id="UP000607653"/>
    </source>
</evidence>
<evidence type="ECO:0000313" key="1">
    <source>
        <dbReference type="EMBL" id="DAD40793.1"/>
    </source>
</evidence>
<comment type="caution">
    <text evidence="1">The sequence shown here is derived from an EMBL/GenBank/DDBJ whole genome shotgun (WGS) entry which is preliminary data.</text>
</comment>
<dbReference type="Proteomes" id="UP000607653">
    <property type="component" value="Unassembled WGS sequence"/>
</dbReference>
<gene>
    <name evidence="1" type="ORF">HUJ06_015116</name>
</gene>
<dbReference type="EMBL" id="DUZY01000005">
    <property type="protein sequence ID" value="DAD40793.1"/>
    <property type="molecule type" value="Genomic_DNA"/>
</dbReference>